<reference evidence="2" key="1">
    <citation type="submission" date="2018-11" db="EMBL/GenBank/DDBJ databases">
        <authorList>
            <consortium name="Genoscope - CEA"/>
            <person name="William W."/>
        </authorList>
    </citation>
    <scope>NUCLEOTIDE SEQUENCE</scope>
</reference>
<gene>
    <name evidence="2" type="ORF">BOLC3T14201H</name>
</gene>
<name>A0A3P6AF17_BRAOL</name>
<feature type="region of interest" description="Disordered" evidence="1">
    <location>
        <begin position="1"/>
        <end position="35"/>
    </location>
</feature>
<sequence>MDENNPIVDESLMSTAEGKGKHKRRHSKSAGTTFTIEGDRMPDGKFKCVCKPFVCRFYYLNLHRSGTNTILPPL</sequence>
<organism evidence="2">
    <name type="scientific">Brassica oleracea</name>
    <name type="common">Wild cabbage</name>
    <dbReference type="NCBI Taxonomy" id="3712"/>
    <lineage>
        <taxon>Eukaryota</taxon>
        <taxon>Viridiplantae</taxon>
        <taxon>Streptophyta</taxon>
        <taxon>Embryophyta</taxon>
        <taxon>Tracheophyta</taxon>
        <taxon>Spermatophyta</taxon>
        <taxon>Magnoliopsida</taxon>
        <taxon>eudicotyledons</taxon>
        <taxon>Gunneridae</taxon>
        <taxon>Pentapetalae</taxon>
        <taxon>rosids</taxon>
        <taxon>malvids</taxon>
        <taxon>Brassicales</taxon>
        <taxon>Brassicaceae</taxon>
        <taxon>Brassiceae</taxon>
        <taxon>Brassica</taxon>
    </lineage>
</organism>
<evidence type="ECO:0000256" key="1">
    <source>
        <dbReference type="SAM" id="MobiDB-lite"/>
    </source>
</evidence>
<accession>A0A3P6AF17</accession>
<protein>
    <submittedName>
        <fullName evidence="2">Uncharacterized protein</fullName>
    </submittedName>
</protein>
<dbReference type="EMBL" id="LR031872">
    <property type="protein sequence ID" value="VDC88155.1"/>
    <property type="molecule type" value="Genomic_DNA"/>
</dbReference>
<proteinExistence type="predicted"/>
<dbReference type="AlphaFoldDB" id="A0A3P6AF17"/>
<evidence type="ECO:0000313" key="2">
    <source>
        <dbReference type="EMBL" id="VDC88155.1"/>
    </source>
</evidence>